<evidence type="ECO:0000313" key="1">
    <source>
        <dbReference type="EMBL" id="QQQ58172.1"/>
    </source>
</evidence>
<dbReference type="EMBL" id="CP068027">
    <property type="protein sequence ID" value="QQQ58172.1"/>
    <property type="molecule type" value="Genomic_DNA"/>
</dbReference>
<protein>
    <submittedName>
        <fullName evidence="1">Uncharacterized protein</fullName>
    </submittedName>
</protein>
<geneLocation type="plasmid" evidence="1">
    <name>pIMP-CF-15-288</name>
</geneLocation>
<sequence>MMMLASNLIAWTRNFLKMGGMEDAFFFLLLLPFRKINKFAHFYTLRLYLQDHQVINHYQAAL</sequence>
<gene>
    <name evidence="1" type="ORF">JJQ52_00530</name>
</gene>
<keyword evidence="1" id="KW-0614">Plasmid</keyword>
<dbReference type="AlphaFoldDB" id="A0A7T8YYH7"/>
<organism evidence="1">
    <name type="scientific">Citrobacter freundii</name>
    <dbReference type="NCBI Taxonomy" id="546"/>
    <lineage>
        <taxon>Bacteria</taxon>
        <taxon>Pseudomonadati</taxon>
        <taxon>Pseudomonadota</taxon>
        <taxon>Gammaproteobacteria</taxon>
        <taxon>Enterobacterales</taxon>
        <taxon>Enterobacteriaceae</taxon>
        <taxon>Citrobacter</taxon>
        <taxon>Citrobacter freundii complex</taxon>
    </lineage>
</organism>
<accession>A0A7T8YYH7</accession>
<proteinExistence type="predicted"/>
<name>A0A7T8YYH7_CITFR</name>
<reference evidence="1" key="1">
    <citation type="submission" date="2021-01" db="EMBL/GenBank/DDBJ databases">
        <title>Molecular characteristics of IMP-4-producing CRE.</title>
        <authorList>
            <person name="Qin S."/>
            <person name="Liu W."/>
            <person name="Dong H."/>
        </authorList>
    </citation>
    <scope>NUCLEOTIDE SEQUENCE</scope>
    <source>
        <strain evidence="1">CF-15-288</strain>
        <plasmid evidence="1">pIMP-CF-15-288</plasmid>
    </source>
</reference>